<dbReference type="GO" id="GO:0003700">
    <property type="term" value="F:DNA-binding transcription factor activity"/>
    <property type="evidence" value="ECO:0007669"/>
    <property type="project" value="TreeGrafter"/>
</dbReference>
<organism evidence="6 7">
    <name type="scientific">Nocardioides thalensis</name>
    <dbReference type="NCBI Taxonomy" id="1914755"/>
    <lineage>
        <taxon>Bacteria</taxon>
        <taxon>Bacillati</taxon>
        <taxon>Actinomycetota</taxon>
        <taxon>Actinomycetes</taxon>
        <taxon>Propionibacteriales</taxon>
        <taxon>Nocardioidaceae</taxon>
        <taxon>Nocardioides</taxon>
    </lineage>
</organism>
<evidence type="ECO:0000313" key="6">
    <source>
        <dbReference type="EMBL" id="NYJ01146.1"/>
    </source>
</evidence>
<dbReference type="PROSITE" id="PS50977">
    <property type="entry name" value="HTH_TETR_2"/>
    <property type="match status" value="1"/>
</dbReference>
<dbReference type="InterPro" id="IPR050109">
    <property type="entry name" value="HTH-type_TetR-like_transc_reg"/>
</dbReference>
<name>A0A853C2B8_9ACTN</name>
<keyword evidence="2 4" id="KW-0238">DNA-binding</keyword>
<dbReference type="PANTHER" id="PTHR30055">
    <property type="entry name" value="HTH-TYPE TRANSCRIPTIONAL REGULATOR RUTR"/>
    <property type="match status" value="1"/>
</dbReference>
<dbReference type="SUPFAM" id="SSF46689">
    <property type="entry name" value="Homeodomain-like"/>
    <property type="match status" value="1"/>
</dbReference>
<evidence type="ECO:0000256" key="4">
    <source>
        <dbReference type="PROSITE-ProRule" id="PRU00335"/>
    </source>
</evidence>
<feature type="domain" description="HTH tetR-type" evidence="5">
    <location>
        <begin position="18"/>
        <end position="78"/>
    </location>
</feature>
<evidence type="ECO:0000256" key="3">
    <source>
        <dbReference type="ARBA" id="ARBA00023163"/>
    </source>
</evidence>
<reference evidence="6 7" key="1">
    <citation type="submission" date="2020-07" db="EMBL/GenBank/DDBJ databases">
        <title>Sequencing the genomes of 1000 actinobacteria strains.</title>
        <authorList>
            <person name="Klenk H.-P."/>
        </authorList>
    </citation>
    <scope>NUCLEOTIDE SEQUENCE [LARGE SCALE GENOMIC DNA]</scope>
    <source>
        <strain evidence="6 7">DSM 103833</strain>
    </source>
</reference>
<evidence type="ECO:0000256" key="1">
    <source>
        <dbReference type="ARBA" id="ARBA00023015"/>
    </source>
</evidence>
<sequence length="192" mass="20553">MSSQLTSSPRRQLNQRQAATVQRLLDAGLEQLAEVGPEALTVRQVAMRAGVSPATAYTYFSSKSHLLAELFWRRLVDEAPETPAGRTPTARVQAVTRTLTDLCERNPHLAAGATLALLGTDPDVDRLRLRIGGEFVARFETALGDAATPELVDALVLAFSGALLQAGMGLITYAELGDRLDTVVATILGANR</sequence>
<dbReference type="AlphaFoldDB" id="A0A853C2B8"/>
<dbReference type="EMBL" id="JACCFP010000001">
    <property type="protein sequence ID" value="NYJ01146.1"/>
    <property type="molecule type" value="Genomic_DNA"/>
</dbReference>
<feature type="DNA-binding region" description="H-T-H motif" evidence="4">
    <location>
        <begin position="41"/>
        <end position="60"/>
    </location>
</feature>
<dbReference type="RefSeq" id="WP_179667661.1">
    <property type="nucleotide sequence ID" value="NZ_JACCFP010000001.1"/>
</dbReference>
<dbReference type="PROSITE" id="PS01081">
    <property type="entry name" value="HTH_TETR_1"/>
    <property type="match status" value="1"/>
</dbReference>
<dbReference type="GO" id="GO:0000976">
    <property type="term" value="F:transcription cis-regulatory region binding"/>
    <property type="evidence" value="ECO:0007669"/>
    <property type="project" value="TreeGrafter"/>
</dbReference>
<dbReference type="Proteomes" id="UP000530424">
    <property type="component" value="Unassembled WGS sequence"/>
</dbReference>
<dbReference type="Gene3D" id="1.10.357.10">
    <property type="entry name" value="Tetracycline Repressor, domain 2"/>
    <property type="match status" value="1"/>
</dbReference>
<dbReference type="InterPro" id="IPR001647">
    <property type="entry name" value="HTH_TetR"/>
</dbReference>
<dbReference type="Pfam" id="PF00440">
    <property type="entry name" value="TetR_N"/>
    <property type="match status" value="1"/>
</dbReference>
<protein>
    <submittedName>
        <fullName evidence="6">AcrR family transcriptional regulator</fullName>
    </submittedName>
</protein>
<accession>A0A853C2B8</accession>
<evidence type="ECO:0000313" key="7">
    <source>
        <dbReference type="Proteomes" id="UP000530424"/>
    </source>
</evidence>
<proteinExistence type="predicted"/>
<keyword evidence="1" id="KW-0805">Transcription regulation</keyword>
<comment type="caution">
    <text evidence="6">The sequence shown here is derived from an EMBL/GenBank/DDBJ whole genome shotgun (WGS) entry which is preliminary data.</text>
</comment>
<dbReference type="InterPro" id="IPR009057">
    <property type="entry name" value="Homeodomain-like_sf"/>
</dbReference>
<keyword evidence="3" id="KW-0804">Transcription</keyword>
<evidence type="ECO:0000256" key="2">
    <source>
        <dbReference type="ARBA" id="ARBA00023125"/>
    </source>
</evidence>
<evidence type="ECO:0000259" key="5">
    <source>
        <dbReference type="PROSITE" id="PS50977"/>
    </source>
</evidence>
<dbReference type="InterPro" id="IPR023772">
    <property type="entry name" value="DNA-bd_HTH_TetR-type_CS"/>
</dbReference>
<dbReference type="PRINTS" id="PR00455">
    <property type="entry name" value="HTHTETR"/>
</dbReference>
<keyword evidence="7" id="KW-1185">Reference proteome</keyword>
<dbReference type="PANTHER" id="PTHR30055:SF234">
    <property type="entry name" value="HTH-TYPE TRANSCRIPTIONAL REGULATOR BETI"/>
    <property type="match status" value="1"/>
</dbReference>
<gene>
    <name evidence="6" type="ORF">HNR19_001844</name>
</gene>